<dbReference type="PANTHER" id="PTHR34477:SF5">
    <property type="entry name" value="BSL5627 PROTEIN"/>
    <property type="match status" value="1"/>
</dbReference>
<dbReference type="PROSITE" id="PS50164">
    <property type="entry name" value="GIY_YIG"/>
    <property type="match status" value="1"/>
</dbReference>
<dbReference type="InterPro" id="IPR000305">
    <property type="entry name" value="GIY-YIG_endonuc"/>
</dbReference>
<evidence type="ECO:0000313" key="4">
    <source>
        <dbReference type="Proteomes" id="UP000535020"/>
    </source>
</evidence>
<dbReference type="InterPro" id="IPR050190">
    <property type="entry name" value="UPF0213_domain"/>
</dbReference>
<accession>A0A7Y8Y198</accession>
<dbReference type="EMBL" id="JACBJI010000002">
    <property type="protein sequence ID" value="NYA70703.1"/>
    <property type="molecule type" value="Genomic_DNA"/>
</dbReference>
<evidence type="ECO:0000259" key="2">
    <source>
        <dbReference type="PROSITE" id="PS50164"/>
    </source>
</evidence>
<proteinExistence type="inferred from homology"/>
<dbReference type="RefSeq" id="WP_176005525.1">
    <property type="nucleotide sequence ID" value="NZ_JABWMI010000009.1"/>
</dbReference>
<evidence type="ECO:0000256" key="1">
    <source>
        <dbReference type="ARBA" id="ARBA00007435"/>
    </source>
</evidence>
<dbReference type="Proteomes" id="UP000535020">
    <property type="component" value="Unassembled WGS sequence"/>
</dbReference>
<dbReference type="InterPro" id="IPR035901">
    <property type="entry name" value="GIY-YIG_endonuc_sf"/>
</dbReference>
<keyword evidence="4" id="KW-1185">Reference proteome</keyword>
<dbReference type="AlphaFoldDB" id="A0A7Y8Y198"/>
<evidence type="ECO:0000313" key="3">
    <source>
        <dbReference type="EMBL" id="NYA70703.1"/>
    </source>
</evidence>
<reference evidence="3 4" key="1">
    <citation type="submission" date="2020-07" db="EMBL/GenBank/DDBJ databases">
        <authorList>
            <person name="Sun Q."/>
        </authorList>
    </citation>
    <scope>NUCLEOTIDE SEQUENCE [LARGE SCALE GENOMIC DNA]</scope>
    <source>
        <strain evidence="3 4">MAH-1</strain>
    </source>
</reference>
<feature type="domain" description="GIY-YIG" evidence="2">
    <location>
        <begin position="2"/>
        <end position="78"/>
    </location>
</feature>
<organism evidence="3 4">
    <name type="scientific">Flavobacterium agri</name>
    <dbReference type="NCBI Taxonomy" id="2743471"/>
    <lineage>
        <taxon>Bacteria</taxon>
        <taxon>Pseudomonadati</taxon>
        <taxon>Bacteroidota</taxon>
        <taxon>Flavobacteriia</taxon>
        <taxon>Flavobacteriales</taxon>
        <taxon>Flavobacteriaceae</taxon>
        <taxon>Flavobacterium</taxon>
    </lineage>
</organism>
<comment type="caution">
    <text evidence="3">The sequence shown here is derived from an EMBL/GenBank/DDBJ whole genome shotgun (WGS) entry which is preliminary data.</text>
</comment>
<sequence>MQFCYLYIFTNVARTYLYIGATDDLTQKLEEHKLIACSSFSKEIHATHLIYFETFSKLSLAESRVAEIKKWKESQKWRLIMRANPCLSELLWLDSETTAA</sequence>
<protein>
    <submittedName>
        <fullName evidence="3">GIY-YIG nuclease family protein</fullName>
    </submittedName>
</protein>
<dbReference type="Pfam" id="PF01541">
    <property type="entry name" value="GIY-YIG"/>
    <property type="match status" value="1"/>
</dbReference>
<gene>
    <name evidence="3" type="ORF">HZF10_07215</name>
</gene>
<comment type="similarity">
    <text evidence="1">Belongs to the UPF0213 family.</text>
</comment>
<name>A0A7Y8Y198_9FLAO</name>
<dbReference type="PANTHER" id="PTHR34477">
    <property type="entry name" value="UPF0213 PROTEIN YHBQ"/>
    <property type="match status" value="1"/>
</dbReference>
<dbReference type="SUPFAM" id="SSF82771">
    <property type="entry name" value="GIY-YIG endonuclease"/>
    <property type="match status" value="1"/>
</dbReference>
<dbReference type="Gene3D" id="3.40.1440.10">
    <property type="entry name" value="GIY-YIG endonuclease"/>
    <property type="match status" value="1"/>
</dbReference>